<name>A0ACC0V1B7_9HYPO</name>
<proteinExistence type="predicted"/>
<evidence type="ECO:0000313" key="1">
    <source>
        <dbReference type="EMBL" id="KAI9899936.1"/>
    </source>
</evidence>
<dbReference type="Proteomes" id="UP001163324">
    <property type="component" value="Chromosome 4"/>
</dbReference>
<protein>
    <submittedName>
        <fullName evidence="1">Uncharacterized protein</fullName>
    </submittedName>
</protein>
<evidence type="ECO:0000313" key="2">
    <source>
        <dbReference type="Proteomes" id="UP001163324"/>
    </source>
</evidence>
<dbReference type="EMBL" id="CM047943">
    <property type="protein sequence ID" value="KAI9899936.1"/>
    <property type="molecule type" value="Genomic_DNA"/>
</dbReference>
<keyword evidence="2" id="KW-1185">Reference proteome</keyword>
<comment type="caution">
    <text evidence="1">The sequence shown here is derived from an EMBL/GenBank/DDBJ whole genome shotgun (WGS) entry which is preliminary data.</text>
</comment>
<reference evidence="1" key="1">
    <citation type="submission" date="2022-10" db="EMBL/GenBank/DDBJ databases">
        <title>Complete Genome of Trichothecium roseum strain YXFP-22015, a Plant Pathogen Isolated from Citrus.</title>
        <authorList>
            <person name="Wang Y."/>
            <person name="Zhu L."/>
        </authorList>
    </citation>
    <scope>NUCLEOTIDE SEQUENCE</scope>
    <source>
        <strain evidence="1">YXFP-22015</strain>
    </source>
</reference>
<sequence length="462" mass="51019">MKVTAETTQKLNSILDKAVEDESEGAPGLAFVAVDRAGTGYSYAAGRRGIFTEDKIGPDSIFWIASCTKLVTAICCLQLHEQGRWDLDDNDVIESLCPELRDLEVLNKDGTREAKKRKITLRMLLTHTAGFGYSFFNERLRNWGYPAGIDEFSGSIRDIKQPLLFQPGEGWEYGVNLDWAGVALERLTGRRLDEYVQEHICAPLDIKNVGFVPTEEMKKKLVHMHHRRPDGKLEHRDHLHRRALIVDSSAEKDDLLHSGGAGLFASPLEYTRILAMLLNDGKDAATGKQVLQPSTVALMFTNQVPQFPDHGRQGIPAAKSELTNPIPDMYPTATPGEPQGWGLSMQLSSGPTGRGGGTGWWTGLANLFWWVDREKGIAGMVASQVLPFLDAKVIGTWVQAEAAVYEALANGGMTVERGDQRRGRLRRGHKFITVTESQPDRTNATYGYSISCIPGSNLAGRE</sequence>
<gene>
    <name evidence="1" type="ORF">N3K66_004198</name>
</gene>
<organism evidence="1 2">
    <name type="scientific">Trichothecium roseum</name>
    <dbReference type="NCBI Taxonomy" id="47278"/>
    <lineage>
        <taxon>Eukaryota</taxon>
        <taxon>Fungi</taxon>
        <taxon>Dikarya</taxon>
        <taxon>Ascomycota</taxon>
        <taxon>Pezizomycotina</taxon>
        <taxon>Sordariomycetes</taxon>
        <taxon>Hypocreomycetidae</taxon>
        <taxon>Hypocreales</taxon>
        <taxon>Hypocreales incertae sedis</taxon>
        <taxon>Trichothecium</taxon>
    </lineage>
</organism>
<accession>A0ACC0V1B7</accession>